<dbReference type="InterPro" id="IPR036769">
    <property type="entry name" value="Ribosomal_uL11_C_sf"/>
</dbReference>
<dbReference type="EMBL" id="CP002077">
    <property type="protein sequence ID" value="ADK86752.1"/>
    <property type="molecule type" value="Genomic_DNA"/>
</dbReference>
<dbReference type="PaxDb" id="722438-MPNE_0251"/>
<dbReference type="STRING" id="722438.F539_01225"/>
<evidence type="ECO:0000256" key="5">
    <source>
        <dbReference type="ARBA" id="ARBA00022980"/>
    </source>
</evidence>
<evidence type="ECO:0000256" key="9">
    <source>
        <dbReference type="RuleBase" id="RU003979"/>
    </source>
</evidence>
<dbReference type="GO" id="GO:0006412">
    <property type="term" value="P:translation"/>
    <property type="evidence" value="ECO:0007669"/>
    <property type="project" value="UniProtKB-UniRule"/>
</dbReference>
<name>A0A0H3DNG9_MYCPB</name>
<evidence type="ECO:0000256" key="4">
    <source>
        <dbReference type="ARBA" id="ARBA00022884"/>
    </source>
</evidence>
<dbReference type="GO" id="GO:0003735">
    <property type="term" value="F:structural constituent of ribosome"/>
    <property type="evidence" value="ECO:0007669"/>
    <property type="project" value="InterPro"/>
</dbReference>
<protein>
    <recommendedName>
        <fullName evidence="7">Large ribosomal subunit protein uL11</fullName>
    </recommendedName>
</protein>
<organism evidence="12 13">
    <name type="scientific">Mycoplasmoides pneumoniae (strain ATCC 15531 / DSM 23978 / CIP 103766 / NBRC 14401 / NCTC 10119 / FH)</name>
    <name type="common">Mycoplasma pneumoniae</name>
    <dbReference type="NCBI Taxonomy" id="722438"/>
    <lineage>
        <taxon>Bacteria</taxon>
        <taxon>Bacillati</taxon>
        <taxon>Mycoplasmatota</taxon>
        <taxon>Mycoplasmoidales</taxon>
        <taxon>Mycoplasmoidaceae</taxon>
        <taxon>Mycoplasmoides</taxon>
    </lineage>
</organism>
<comment type="function">
    <text evidence="7 9">Forms part of the ribosomal stalk which helps the ribosome interact with GTP-bound translation factors.</text>
</comment>
<dbReference type="Pfam" id="PF00298">
    <property type="entry name" value="Ribosomal_L11"/>
    <property type="match status" value="1"/>
</dbReference>
<accession>A0A0H3DNG9</accession>
<dbReference type="InterPro" id="IPR006519">
    <property type="entry name" value="Ribosomal_uL11_bac-typ"/>
</dbReference>
<comment type="similarity">
    <text evidence="1 7 8">Belongs to the universal ribosomal protein uL11 family.</text>
</comment>
<evidence type="ECO:0000259" key="10">
    <source>
        <dbReference type="Pfam" id="PF00298"/>
    </source>
</evidence>
<keyword evidence="4 7" id="KW-0694">RNA-binding</keyword>
<evidence type="ECO:0000313" key="12">
    <source>
        <dbReference type="EMBL" id="ADK86752.1"/>
    </source>
</evidence>
<evidence type="ECO:0000256" key="7">
    <source>
        <dbReference type="HAMAP-Rule" id="MF_00736"/>
    </source>
</evidence>
<gene>
    <name evidence="7 12" type="primary">rplK</name>
    <name evidence="12" type="ordered locus">MPNE_0251</name>
</gene>
<keyword evidence="3 7" id="KW-0699">rRNA-binding</keyword>
<dbReference type="PANTHER" id="PTHR11661:SF1">
    <property type="entry name" value="LARGE RIBOSOMAL SUBUNIT PROTEIN UL11M"/>
    <property type="match status" value="1"/>
</dbReference>
<dbReference type="HOGENOM" id="CLU_074237_2_2_14"/>
<dbReference type="SUPFAM" id="SSF54747">
    <property type="entry name" value="Ribosomal L11/L12e N-terminal domain"/>
    <property type="match status" value="1"/>
</dbReference>
<keyword evidence="6 7" id="KW-0687">Ribonucleoprotein</keyword>
<proteinExistence type="inferred from homology"/>
<dbReference type="CDD" id="cd00349">
    <property type="entry name" value="Ribosomal_L11"/>
    <property type="match status" value="1"/>
</dbReference>
<dbReference type="InterPro" id="IPR036796">
    <property type="entry name" value="Ribosomal_uL11_N_sf"/>
</dbReference>
<dbReference type="RefSeq" id="WP_010874576.1">
    <property type="nucleotide sequence ID" value="NZ_CP010546.1"/>
</dbReference>
<dbReference type="Pfam" id="PF03946">
    <property type="entry name" value="Ribosomal_L11_N"/>
    <property type="match status" value="1"/>
</dbReference>
<dbReference type="GeneID" id="66609135"/>
<keyword evidence="2 7" id="KW-0488">Methylation</keyword>
<dbReference type="Gene3D" id="3.30.1550.10">
    <property type="entry name" value="Ribosomal protein L11/L12, N-terminal domain"/>
    <property type="match status" value="1"/>
</dbReference>
<comment type="subunit">
    <text evidence="7">Part of the ribosomal stalk of the 50S ribosomal subunit. Interacts with L10 and the large rRNA to form the base of the stalk. L10 forms an elongated spine to which L12 dimers bind in a sequential fashion forming a multimeric L10(L12)X complex.</text>
</comment>
<evidence type="ECO:0000256" key="6">
    <source>
        <dbReference type="ARBA" id="ARBA00023274"/>
    </source>
</evidence>
<evidence type="ECO:0000259" key="11">
    <source>
        <dbReference type="Pfam" id="PF03946"/>
    </source>
</evidence>
<evidence type="ECO:0000256" key="1">
    <source>
        <dbReference type="ARBA" id="ARBA00010537"/>
    </source>
</evidence>
<dbReference type="SMR" id="A0A0H3DNG9"/>
<evidence type="ECO:0000256" key="3">
    <source>
        <dbReference type="ARBA" id="ARBA00022730"/>
    </source>
</evidence>
<keyword evidence="5 7" id="KW-0689">Ribosomal protein</keyword>
<dbReference type="Proteomes" id="UP000007756">
    <property type="component" value="Chromosome"/>
</dbReference>
<dbReference type="AlphaFoldDB" id="A0A0H3DNG9"/>
<evidence type="ECO:0000256" key="2">
    <source>
        <dbReference type="ARBA" id="ARBA00022481"/>
    </source>
</evidence>
<dbReference type="GO" id="GO:0070180">
    <property type="term" value="F:large ribosomal subunit rRNA binding"/>
    <property type="evidence" value="ECO:0007669"/>
    <property type="project" value="UniProtKB-UniRule"/>
</dbReference>
<evidence type="ECO:0000256" key="8">
    <source>
        <dbReference type="RuleBase" id="RU003978"/>
    </source>
</evidence>
<sequence>MAKKTITRIAKINLLGGQAKPGPALASVGINMGEFTKQFNEKTKDKQGEMIPCVITAYNDKSFDFILKTTPVSILLKQAAKLEKGAKNAKTIVGKITMAKAKEIAQYKLVDLNANTVEAALKMVLGTAKQMGIEVIE</sequence>
<dbReference type="InterPro" id="IPR000911">
    <property type="entry name" value="Ribosomal_uL11"/>
</dbReference>
<dbReference type="InterPro" id="IPR020785">
    <property type="entry name" value="Ribosomal_uL11_CS"/>
</dbReference>
<dbReference type="FunFam" id="3.30.1550.10:FF:000006">
    <property type="entry name" value="50S ribosomal protein L11"/>
    <property type="match status" value="1"/>
</dbReference>
<dbReference type="InterPro" id="IPR020783">
    <property type="entry name" value="Ribosomal_uL11_C"/>
</dbReference>
<dbReference type="PATRIC" id="fig|722438.3.peg.244"/>
<dbReference type="GO" id="GO:0022625">
    <property type="term" value="C:cytosolic large ribosomal subunit"/>
    <property type="evidence" value="ECO:0007669"/>
    <property type="project" value="TreeGrafter"/>
</dbReference>
<feature type="domain" description="Large ribosomal subunit protein uL11 C-terminal" evidence="10">
    <location>
        <begin position="68"/>
        <end position="135"/>
    </location>
</feature>
<dbReference type="KEGG" id="mpj:MPNE_0251"/>
<dbReference type="SUPFAM" id="SSF46906">
    <property type="entry name" value="Ribosomal protein L11, C-terminal domain"/>
    <property type="match status" value="1"/>
</dbReference>
<dbReference type="SMART" id="SM00649">
    <property type="entry name" value="RL11"/>
    <property type="match status" value="1"/>
</dbReference>
<evidence type="ECO:0000313" key="13">
    <source>
        <dbReference type="Proteomes" id="UP000007756"/>
    </source>
</evidence>
<reference evidence="12 13" key="1">
    <citation type="journal article" date="2010" name="Appl. Environ. Microbiol.">
        <title>Targeted chromosomal knockouts in Mycoplasma pneumoniae.</title>
        <authorList>
            <person name="Krishnakumar R."/>
            <person name="Assad-Garcia N."/>
            <person name="Benders G.A."/>
            <person name="Phan Q."/>
            <person name="Montague M.G."/>
            <person name="Glass J.I."/>
        </authorList>
    </citation>
    <scope>NUCLEOTIDE SEQUENCE [LARGE SCALE GENOMIC DNA]</scope>
    <source>
        <strain evidence="13">ATCC 15531 / DSM 22911 / NBRC 14401 / NCTC 10119 / FH</strain>
    </source>
</reference>
<dbReference type="PROSITE" id="PS00359">
    <property type="entry name" value="RIBOSOMAL_L11"/>
    <property type="match status" value="1"/>
</dbReference>
<dbReference type="NCBIfam" id="TIGR01632">
    <property type="entry name" value="L11_bact"/>
    <property type="match status" value="1"/>
</dbReference>
<dbReference type="InterPro" id="IPR020784">
    <property type="entry name" value="Ribosomal_uL11_N"/>
</dbReference>
<comment type="PTM">
    <text evidence="7 9">One or more lysine residues are methylated.</text>
</comment>
<feature type="domain" description="Large ribosomal subunit protein uL11 N-terminal" evidence="11">
    <location>
        <begin position="11"/>
        <end position="63"/>
    </location>
</feature>
<dbReference type="HAMAP" id="MF_00736">
    <property type="entry name" value="Ribosomal_uL11"/>
    <property type="match status" value="1"/>
</dbReference>
<dbReference type="PANTHER" id="PTHR11661">
    <property type="entry name" value="60S RIBOSOMAL PROTEIN L12"/>
    <property type="match status" value="1"/>
</dbReference>
<dbReference type="eggNOG" id="COG0080">
    <property type="taxonomic scope" value="Bacteria"/>
</dbReference>
<dbReference type="Gene3D" id="1.10.10.250">
    <property type="entry name" value="Ribosomal protein L11, C-terminal domain"/>
    <property type="match status" value="1"/>
</dbReference>